<dbReference type="Proteomes" id="UP000678393">
    <property type="component" value="Unassembled WGS sequence"/>
</dbReference>
<organism evidence="2 3">
    <name type="scientific">Candidula unifasciata</name>
    <dbReference type="NCBI Taxonomy" id="100452"/>
    <lineage>
        <taxon>Eukaryota</taxon>
        <taxon>Metazoa</taxon>
        <taxon>Spiralia</taxon>
        <taxon>Lophotrochozoa</taxon>
        <taxon>Mollusca</taxon>
        <taxon>Gastropoda</taxon>
        <taxon>Heterobranchia</taxon>
        <taxon>Euthyneura</taxon>
        <taxon>Panpulmonata</taxon>
        <taxon>Eupulmonata</taxon>
        <taxon>Stylommatophora</taxon>
        <taxon>Helicina</taxon>
        <taxon>Helicoidea</taxon>
        <taxon>Geomitridae</taxon>
        <taxon>Candidula</taxon>
    </lineage>
</organism>
<comment type="caution">
    <text evidence="2">The sequence shown here is derived from an EMBL/GenBank/DDBJ whole genome shotgun (WGS) entry which is preliminary data.</text>
</comment>
<proteinExistence type="predicted"/>
<evidence type="ECO:0000256" key="1">
    <source>
        <dbReference type="SAM" id="MobiDB-lite"/>
    </source>
</evidence>
<dbReference type="AlphaFoldDB" id="A0A8S4AE04"/>
<evidence type="ECO:0000313" key="2">
    <source>
        <dbReference type="EMBL" id="CAG5136251.1"/>
    </source>
</evidence>
<accession>A0A8S4AE04</accession>
<reference evidence="2" key="1">
    <citation type="submission" date="2021-04" db="EMBL/GenBank/DDBJ databases">
        <authorList>
            <consortium name="Molecular Ecology Group"/>
        </authorList>
    </citation>
    <scope>NUCLEOTIDE SEQUENCE</scope>
</reference>
<name>A0A8S4AE04_9EUPU</name>
<keyword evidence="3" id="KW-1185">Reference proteome</keyword>
<sequence length="396" mass="44337">MIVAQKVIRKTSWCPASEKFKNSTVPIIDMRALRFDPTKIQKTEMMADENETPPQLKVATAFLRNQTQTGNKLHKTSTVEVSQNKHIVNERSVVQEDKSDTVKKAGKIDVRKKPATQPAAERLNHVNKKPVTQPAAERLNNVNKKPVTLPAAERLSNVNKKPVTLPAAERLNNVNKKPATLLAAERLNNVNKKPVTLPAAERLNNVNKKPVTLPAAERLNNVNKKPVTLPAAERLNKKPVTLPATERLNKKPVTLSAAERLNNVQMKPVRGSVVKSVGSKTKIHMTSSLVGLFKKKKLDTVYHEESTPFSLQQFFDQQLVTGKNEDNKRFNSNKGSERVDARDVGAQPLETLADVRPALLKTYTQELKETIKSERKHGEFKQGKFLAKTGRHQNKR</sequence>
<gene>
    <name evidence="2" type="ORF">CUNI_LOCUS21809</name>
</gene>
<dbReference type="EMBL" id="CAJHNH020008510">
    <property type="protein sequence ID" value="CAG5136251.1"/>
    <property type="molecule type" value="Genomic_DNA"/>
</dbReference>
<feature type="compositionally biased region" description="Basic and acidic residues" evidence="1">
    <location>
        <begin position="372"/>
        <end position="382"/>
    </location>
</feature>
<feature type="region of interest" description="Disordered" evidence="1">
    <location>
        <begin position="372"/>
        <end position="396"/>
    </location>
</feature>
<evidence type="ECO:0000313" key="3">
    <source>
        <dbReference type="Proteomes" id="UP000678393"/>
    </source>
</evidence>
<protein>
    <submittedName>
        <fullName evidence="2">Uncharacterized protein</fullName>
    </submittedName>
</protein>